<dbReference type="CDD" id="cd23799">
    <property type="entry name" value="UBCc_UBE2J"/>
    <property type="match status" value="1"/>
</dbReference>
<feature type="signal peptide" evidence="3">
    <location>
        <begin position="1"/>
        <end position="19"/>
    </location>
</feature>
<reference evidence="5 6" key="1">
    <citation type="journal article" date="2008" name="Nature">
        <title>The Phaeodactylum genome reveals the evolutionary history of diatom genomes.</title>
        <authorList>
            <person name="Bowler C."/>
            <person name="Allen A.E."/>
            <person name="Badger J.H."/>
            <person name="Grimwood J."/>
            <person name="Jabbari K."/>
            <person name="Kuo A."/>
            <person name="Maheswari U."/>
            <person name="Martens C."/>
            <person name="Maumus F."/>
            <person name="Otillar R.P."/>
            <person name="Rayko E."/>
            <person name="Salamov A."/>
            <person name="Vandepoele K."/>
            <person name="Beszteri B."/>
            <person name="Gruber A."/>
            <person name="Heijde M."/>
            <person name="Katinka M."/>
            <person name="Mock T."/>
            <person name="Valentin K."/>
            <person name="Verret F."/>
            <person name="Berges J.A."/>
            <person name="Brownlee C."/>
            <person name="Cadoret J.P."/>
            <person name="Chiovitti A."/>
            <person name="Choi C.J."/>
            <person name="Coesel S."/>
            <person name="De Martino A."/>
            <person name="Detter J.C."/>
            <person name="Durkin C."/>
            <person name="Falciatore A."/>
            <person name="Fournet J."/>
            <person name="Haruta M."/>
            <person name="Huysman M.J."/>
            <person name="Jenkins B.D."/>
            <person name="Jiroutova K."/>
            <person name="Jorgensen R.E."/>
            <person name="Joubert Y."/>
            <person name="Kaplan A."/>
            <person name="Kroger N."/>
            <person name="Kroth P.G."/>
            <person name="La Roche J."/>
            <person name="Lindquist E."/>
            <person name="Lommer M."/>
            <person name="Martin-Jezequel V."/>
            <person name="Lopez P.J."/>
            <person name="Lucas S."/>
            <person name="Mangogna M."/>
            <person name="McGinnis K."/>
            <person name="Medlin L.K."/>
            <person name="Montsant A."/>
            <person name="Oudot-Le Secq M.P."/>
            <person name="Napoli C."/>
            <person name="Obornik M."/>
            <person name="Parker M.S."/>
            <person name="Petit J.L."/>
            <person name="Porcel B.M."/>
            <person name="Poulsen N."/>
            <person name="Robison M."/>
            <person name="Rychlewski L."/>
            <person name="Rynearson T.A."/>
            <person name="Schmutz J."/>
            <person name="Shapiro H."/>
            <person name="Siaut M."/>
            <person name="Stanley M."/>
            <person name="Sussman M.R."/>
            <person name="Taylor A.R."/>
            <person name="Vardi A."/>
            <person name="von Dassow P."/>
            <person name="Vyverman W."/>
            <person name="Willis A."/>
            <person name="Wyrwicz L.S."/>
            <person name="Rokhsar D.S."/>
            <person name="Weissenbach J."/>
            <person name="Armbrust E.V."/>
            <person name="Green B.R."/>
            <person name="Van de Peer Y."/>
            <person name="Grigoriev I.V."/>
        </authorList>
    </citation>
    <scope>NUCLEOTIDE SEQUENCE [LARGE SCALE GENOMIC DNA]</scope>
    <source>
        <strain evidence="5 6">CCAP 1055/1</strain>
    </source>
</reference>
<sequence>MQSSFLLCSLLLDASRISARCFEDPWGKLHGHLDISKMRRKAKSPSKNTASNKRSTSTLSRRSKKATLSSSLSRDQTTSIRRIQREWKDIVQQGIAFDWKRGRPYKFRGPQHVYLGPISNNLWIWHFSFMGLPHSVFEDGIYHGRVILPPNYPARPPRVQVWTPSGRFQTRFDICLSASNYHPESWTPSAWSVRTIVESLRLHMITAAHEIGGTNDSYEDRKEYAVQSRAWKVRVRPDVLIDHERMLKDGYFSSLIKTEESDEASLTENANGLEIGDSNTKAELNSVADPKLSIQASRTTGNLASTVVQPEQDYQAMSLLPSLPLGLIRVLTSPIRLAFMTFLVFFYVLNR</sequence>
<dbReference type="HOGENOM" id="CLU_788635_0_0_1"/>
<keyword evidence="6" id="KW-1185">Reference proteome</keyword>
<dbReference type="Gene3D" id="3.10.110.10">
    <property type="entry name" value="Ubiquitin Conjugating Enzyme"/>
    <property type="match status" value="1"/>
</dbReference>
<dbReference type="PROSITE" id="PS50127">
    <property type="entry name" value="UBC_2"/>
    <property type="match status" value="1"/>
</dbReference>
<dbReference type="Pfam" id="PF00179">
    <property type="entry name" value="UQ_con"/>
    <property type="match status" value="1"/>
</dbReference>
<organism evidence="5 6">
    <name type="scientific">Phaeodactylum tricornutum (strain CCAP 1055/1)</name>
    <dbReference type="NCBI Taxonomy" id="556484"/>
    <lineage>
        <taxon>Eukaryota</taxon>
        <taxon>Sar</taxon>
        <taxon>Stramenopiles</taxon>
        <taxon>Ochrophyta</taxon>
        <taxon>Bacillariophyta</taxon>
        <taxon>Bacillariophyceae</taxon>
        <taxon>Bacillariophycidae</taxon>
        <taxon>Naviculales</taxon>
        <taxon>Phaeodactylaceae</taxon>
        <taxon>Phaeodactylum</taxon>
    </lineage>
</organism>
<dbReference type="OrthoDB" id="1158011at2759"/>
<dbReference type="GeneID" id="7198618"/>
<proteinExistence type="predicted"/>
<accession>B7GCB0</accession>
<dbReference type="PANTHER" id="PTHR24067">
    <property type="entry name" value="UBIQUITIN-CONJUGATING ENZYME E2"/>
    <property type="match status" value="1"/>
</dbReference>
<name>B7GCB0_PHATC</name>
<evidence type="ECO:0000256" key="2">
    <source>
        <dbReference type="SAM" id="Phobius"/>
    </source>
</evidence>
<evidence type="ECO:0000256" key="3">
    <source>
        <dbReference type="SAM" id="SignalP"/>
    </source>
</evidence>
<dbReference type="InterPro" id="IPR016135">
    <property type="entry name" value="UBQ-conjugating_enzyme/RWD"/>
</dbReference>
<dbReference type="KEGG" id="pti:PHATRDRAFT_56431"/>
<dbReference type="InParanoid" id="B7GCB0"/>
<dbReference type="RefSeq" id="XP_002184772.1">
    <property type="nucleotide sequence ID" value="XM_002184736.1"/>
</dbReference>
<feature type="domain" description="UBC core" evidence="4">
    <location>
        <begin position="78"/>
        <end position="244"/>
    </location>
</feature>
<keyword evidence="2" id="KW-0812">Transmembrane</keyword>
<dbReference type="STRING" id="556484.B7GCB0"/>
<dbReference type="EMBL" id="CM000627">
    <property type="protein sequence ID" value="EEC43831.1"/>
    <property type="molecule type" value="Genomic_DNA"/>
</dbReference>
<evidence type="ECO:0000256" key="1">
    <source>
        <dbReference type="SAM" id="MobiDB-lite"/>
    </source>
</evidence>
<dbReference type="Proteomes" id="UP000000759">
    <property type="component" value="Chromosome 25"/>
</dbReference>
<protein>
    <recommendedName>
        <fullName evidence="4">UBC core domain-containing protein</fullName>
    </recommendedName>
</protein>
<gene>
    <name evidence="5" type="primary">sUbc6</name>
    <name evidence="5" type="ORF">PHATRDRAFT_56431</name>
</gene>
<keyword evidence="2" id="KW-1133">Transmembrane helix</keyword>
<dbReference type="SUPFAM" id="SSF54495">
    <property type="entry name" value="UBC-like"/>
    <property type="match status" value="1"/>
</dbReference>
<keyword evidence="2" id="KW-0472">Membrane</keyword>
<dbReference type="AlphaFoldDB" id="B7GCB0"/>
<evidence type="ECO:0000313" key="6">
    <source>
        <dbReference type="Proteomes" id="UP000000759"/>
    </source>
</evidence>
<feature type="region of interest" description="Disordered" evidence="1">
    <location>
        <begin position="37"/>
        <end position="73"/>
    </location>
</feature>
<evidence type="ECO:0000259" key="4">
    <source>
        <dbReference type="PROSITE" id="PS50127"/>
    </source>
</evidence>
<feature type="transmembrane region" description="Helical" evidence="2">
    <location>
        <begin position="327"/>
        <end position="349"/>
    </location>
</feature>
<feature type="compositionally biased region" description="Low complexity" evidence="1">
    <location>
        <begin position="51"/>
        <end position="60"/>
    </location>
</feature>
<feature type="chain" id="PRO_5002853108" description="UBC core domain-containing protein" evidence="3">
    <location>
        <begin position="20"/>
        <end position="351"/>
    </location>
</feature>
<dbReference type="eggNOG" id="KOG0428">
    <property type="taxonomic scope" value="Eukaryota"/>
</dbReference>
<dbReference type="InterPro" id="IPR050113">
    <property type="entry name" value="Ub_conjugating_enzyme"/>
</dbReference>
<dbReference type="InterPro" id="IPR000608">
    <property type="entry name" value="UBC"/>
</dbReference>
<evidence type="ECO:0000313" key="5">
    <source>
        <dbReference type="EMBL" id="EEC43831.1"/>
    </source>
</evidence>
<dbReference type="PaxDb" id="2850-Phatr6645"/>
<keyword evidence="3" id="KW-0732">Signal</keyword>
<dbReference type="SMART" id="SM00212">
    <property type="entry name" value="UBCc"/>
    <property type="match status" value="1"/>
</dbReference>
<reference evidence="6" key="2">
    <citation type="submission" date="2008-08" db="EMBL/GenBank/DDBJ databases">
        <authorList>
            <consortium name="Diatom Consortium"/>
            <person name="Grigoriev I."/>
            <person name="Grimwood J."/>
            <person name="Kuo A."/>
            <person name="Otillar R.P."/>
            <person name="Salamov A."/>
            <person name="Detter J.C."/>
            <person name="Lindquist E."/>
            <person name="Shapiro H."/>
            <person name="Lucas S."/>
            <person name="Glavina del Rio T."/>
            <person name="Pitluck S."/>
            <person name="Rokhsar D."/>
            <person name="Bowler C."/>
        </authorList>
    </citation>
    <scope>GENOME REANNOTATION</scope>
    <source>
        <strain evidence="6">CCAP 1055/1</strain>
    </source>
</reference>